<evidence type="ECO:0000259" key="4">
    <source>
        <dbReference type="Pfam" id="PF07726"/>
    </source>
</evidence>
<dbReference type="InterPro" id="IPR050764">
    <property type="entry name" value="CbbQ/NirQ/NorQ/GpvN"/>
</dbReference>
<evidence type="ECO:0000259" key="5">
    <source>
        <dbReference type="Pfam" id="PF17863"/>
    </source>
</evidence>
<reference evidence="6 7" key="1">
    <citation type="submission" date="2017-02" db="EMBL/GenBank/DDBJ databases">
        <title>Arcobacter caeni sp. nov, a new Arcobacter species isolated from reclaimed water.</title>
        <authorList>
            <person name="Figueras M.J."/>
            <person name="Perez-Cataluna A."/>
            <person name="Salas-Masso N."/>
        </authorList>
    </citation>
    <scope>NUCLEOTIDE SEQUENCE [LARGE SCALE GENOMIC DNA]</scope>
    <source>
        <strain evidence="6 7">RW17-10</strain>
    </source>
</reference>
<dbReference type="AlphaFoldDB" id="A0A363CY01"/>
<name>A0A363CY01_9BACT</name>
<dbReference type="InterPro" id="IPR011703">
    <property type="entry name" value="ATPase_AAA-3"/>
</dbReference>
<dbReference type="Proteomes" id="UP000251135">
    <property type="component" value="Unassembled WGS sequence"/>
</dbReference>
<dbReference type="InterPro" id="IPR027417">
    <property type="entry name" value="P-loop_NTPase"/>
</dbReference>
<comment type="caution">
    <text evidence="6">The sequence shown here is derived from an EMBL/GenBank/DDBJ whole genome shotgun (WGS) entry which is preliminary data.</text>
</comment>
<dbReference type="PANTHER" id="PTHR42759">
    <property type="entry name" value="MOXR FAMILY PROTEIN"/>
    <property type="match status" value="1"/>
</dbReference>
<feature type="domain" description="ChlI/MoxR AAA lid" evidence="5">
    <location>
        <begin position="240"/>
        <end position="308"/>
    </location>
</feature>
<dbReference type="CDD" id="cd00009">
    <property type="entry name" value="AAA"/>
    <property type="match status" value="1"/>
</dbReference>
<comment type="similarity">
    <text evidence="3">Belongs to the MoxR family.</text>
</comment>
<keyword evidence="2" id="KW-0067">ATP-binding</keyword>
<evidence type="ECO:0000256" key="2">
    <source>
        <dbReference type="ARBA" id="ARBA00022840"/>
    </source>
</evidence>
<dbReference type="GO" id="GO:0005524">
    <property type="term" value="F:ATP binding"/>
    <property type="evidence" value="ECO:0007669"/>
    <property type="project" value="UniProtKB-KW"/>
</dbReference>
<sequence>MNNLINNIKNEMRKVIVGQEELIDSLIIGLIANGHILVEGVPGLAKTTAINALAQALGIDFKRIQFTPDLLPSDITGTEIYNPKTGEFSIKKGPAFTNLLLVDEINRAPAKVQAALLEVMQERQITISDTTFKSPSPFLVMATENPVEQEGAYRLPEAQLDRFMMKVLVGYNTFDEEMEIVNRVAIKGFDAIQVVASADDIINMKESLKEIHVDTAVKNYMTKLIFATRNPKDYDLEEIAEYIEFGASPRASIDLYKASVATALIRGKDYVTPLDISYVLKGVLRHRLILNFKARANGITTDYIIEKILQKIKTP</sequence>
<dbReference type="Gene3D" id="1.10.8.80">
    <property type="entry name" value="Magnesium chelatase subunit I, C-Terminal domain"/>
    <property type="match status" value="1"/>
</dbReference>
<dbReference type="GO" id="GO:0016887">
    <property type="term" value="F:ATP hydrolysis activity"/>
    <property type="evidence" value="ECO:0007669"/>
    <property type="project" value="InterPro"/>
</dbReference>
<dbReference type="EMBL" id="MUXE01000011">
    <property type="protein sequence ID" value="PUE63976.1"/>
    <property type="molecule type" value="Genomic_DNA"/>
</dbReference>
<dbReference type="PIRSF" id="PIRSF002849">
    <property type="entry name" value="AAA_ATPase_chaperone_MoxR_prd"/>
    <property type="match status" value="1"/>
</dbReference>
<dbReference type="RefSeq" id="WP_108559481.1">
    <property type="nucleotide sequence ID" value="NZ_MUXE01000011.1"/>
</dbReference>
<dbReference type="Pfam" id="PF07726">
    <property type="entry name" value="AAA_3"/>
    <property type="match status" value="1"/>
</dbReference>
<dbReference type="Pfam" id="PF17863">
    <property type="entry name" value="AAA_lid_2"/>
    <property type="match status" value="1"/>
</dbReference>
<organism evidence="6 7">
    <name type="scientific">Arcobacter caeni</name>
    <dbReference type="NCBI Taxonomy" id="1912877"/>
    <lineage>
        <taxon>Bacteria</taxon>
        <taxon>Pseudomonadati</taxon>
        <taxon>Campylobacterota</taxon>
        <taxon>Epsilonproteobacteria</taxon>
        <taxon>Campylobacterales</taxon>
        <taxon>Arcobacteraceae</taxon>
        <taxon>Arcobacter</taxon>
    </lineage>
</organism>
<evidence type="ECO:0000256" key="3">
    <source>
        <dbReference type="ARBA" id="ARBA00061607"/>
    </source>
</evidence>
<dbReference type="SUPFAM" id="SSF52540">
    <property type="entry name" value="P-loop containing nucleoside triphosphate hydrolases"/>
    <property type="match status" value="1"/>
</dbReference>
<dbReference type="Gene3D" id="3.40.50.300">
    <property type="entry name" value="P-loop containing nucleotide triphosphate hydrolases"/>
    <property type="match status" value="1"/>
</dbReference>
<gene>
    <name evidence="6" type="ORF">B0174_08015</name>
</gene>
<dbReference type="PANTHER" id="PTHR42759:SF1">
    <property type="entry name" value="MAGNESIUM-CHELATASE SUBUNIT CHLD"/>
    <property type="match status" value="1"/>
</dbReference>
<evidence type="ECO:0000313" key="7">
    <source>
        <dbReference type="Proteomes" id="UP000251135"/>
    </source>
</evidence>
<accession>A0A363CY01</accession>
<evidence type="ECO:0000313" key="6">
    <source>
        <dbReference type="EMBL" id="PUE63976.1"/>
    </source>
</evidence>
<evidence type="ECO:0000256" key="1">
    <source>
        <dbReference type="ARBA" id="ARBA00022741"/>
    </source>
</evidence>
<dbReference type="OrthoDB" id="9808397at2"/>
<protein>
    <submittedName>
        <fullName evidence="6">ATPase</fullName>
    </submittedName>
</protein>
<dbReference type="FunFam" id="3.40.50.300:FF:000640">
    <property type="entry name" value="MoxR family ATPase"/>
    <property type="match status" value="1"/>
</dbReference>
<keyword evidence="1" id="KW-0547">Nucleotide-binding</keyword>
<dbReference type="InterPro" id="IPR041628">
    <property type="entry name" value="ChlI/MoxR_AAA_lid"/>
</dbReference>
<proteinExistence type="inferred from homology"/>
<feature type="domain" description="ATPase AAA-3" evidence="4">
    <location>
        <begin position="35"/>
        <end position="165"/>
    </location>
</feature>
<keyword evidence="7" id="KW-1185">Reference proteome</keyword>